<evidence type="ECO:0000313" key="4">
    <source>
        <dbReference type="Proteomes" id="UP000214588"/>
    </source>
</evidence>
<reference evidence="3 4" key="1">
    <citation type="submission" date="2017-06" db="EMBL/GenBank/DDBJ databases">
        <title>Draft Genome Sequence of Natranaerobius trueperi halophilic, alkalithermophilic bacteria from soda lakes.</title>
        <authorList>
            <person name="Zhao B."/>
        </authorList>
    </citation>
    <scope>NUCLEOTIDE SEQUENCE [LARGE SCALE GENOMIC DNA]</scope>
    <source>
        <strain evidence="3 4">DSM 18760</strain>
    </source>
</reference>
<dbReference type="InterPro" id="IPR007329">
    <property type="entry name" value="FMN-bd"/>
</dbReference>
<feature type="domain" description="FMN-binding" evidence="2">
    <location>
        <begin position="100"/>
        <end position="175"/>
    </location>
</feature>
<protein>
    <submittedName>
        <fullName evidence="3">FMN-binding protein</fullName>
    </submittedName>
</protein>
<dbReference type="PROSITE" id="PS51257">
    <property type="entry name" value="PROKAR_LIPOPROTEIN"/>
    <property type="match status" value="1"/>
</dbReference>
<proteinExistence type="predicted"/>
<feature type="domain" description="FMN-binding" evidence="2">
    <location>
        <begin position="362"/>
        <end position="437"/>
    </location>
</feature>
<dbReference type="SMART" id="SM00900">
    <property type="entry name" value="FMN_bind"/>
    <property type="match status" value="3"/>
</dbReference>
<dbReference type="Pfam" id="PF04205">
    <property type="entry name" value="FMN_bind"/>
    <property type="match status" value="1"/>
</dbReference>
<evidence type="ECO:0000256" key="1">
    <source>
        <dbReference type="SAM" id="MobiDB-lite"/>
    </source>
</evidence>
<dbReference type="Gene3D" id="3.90.1010.20">
    <property type="match status" value="3"/>
</dbReference>
<comment type="caution">
    <text evidence="3">The sequence shown here is derived from an EMBL/GenBank/DDBJ whole genome shotgun (WGS) entry which is preliminary data.</text>
</comment>
<keyword evidence="4" id="KW-1185">Reference proteome</keyword>
<dbReference type="GO" id="GO:0010181">
    <property type="term" value="F:FMN binding"/>
    <property type="evidence" value="ECO:0007669"/>
    <property type="project" value="InterPro"/>
</dbReference>
<dbReference type="OrthoDB" id="9797709at2"/>
<accession>A0A226C333</accession>
<name>A0A226C333_9FIRM</name>
<evidence type="ECO:0000313" key="3">
    <source>
        <dbReference type="EMBL" id="OWZ84810.1"/>
    </source>
</evidence>
<sequence>MKSFDRIALILGLLVIAFSLVFTGCGVETEEAETSQKENNEETNNNEVFEPATWTQNTDNTDFQDGTYRGYFGDGGDMQVNVQFTLEDNEITDINFRHLEYGGDDYLESEDDTIVGLKEQHKELLDYLEGEDVRTSLEGLYEPGEIVDDEIDGDSGATLRANKIAYAVRDGLNKGVYSFDGEVPEGYNPVLGESFEDGTYRGVFGDGGDMQVNVQFSLEDNVITDISFRHLYYSGDDYLESADETIEGFKEQHKELLDHLEGNDIRESLVDLYKPGDIVDSEVDGISGATLRSNKIISAVRDGLNKGVYSGDIADAYTPLPGHSFEDGTYRGIFEDGGDMQVNTQFTLEDNVITEIDFRHLYYGGEDYLETDDLTFGAIGEQHLDLLDYVEGEDIRVVIADLYEPGDIVETEVDGFSGATIRSNKIIYSIVDGLNKGIYTLP</sequence>
<dbReference type="AlphaFoldDB" id="A0A226C333"/>
<dbReference type="RefSeq" id="WP_089022615.1">
    <property type="nucleotide sequence ID" value="NZ_NIQC01000002.1"/>
</dbReference>
<feature type="domain" description="FMN-binding" evidence="2">
    <location>
        <begin position="232"/>
        <end position="307"/>
    </location>
</feature>
<dbReference type="EMBL" id="NIQC01000002">
    <property type="protein sequence ID" value="OWZ84810.1"/>
    <property type="molecule type" value="Genomic_DNA"/>
</dbReference>
<dbReference type="Proteomes" id="UP000214588">
    <property type="component" value="Unassembled WGS sequence"/>
</dbReference>
<dbReference type="GO" id="GO:0016020">
    <property type="term" value="C:membrane"/>
    <property type="evidence" value="ECO:0007669"/>
    <property type="project" value="InterPro"/>
</dbReference>
<feature type="region of interest" description="Disordered" evidence="1">
    <location>
        <begin position="31"/>
        <end position="60"/>
    </location>
</feature>
<organism evidence="3 4">
    <name type="scientific">Natranaerobius trueperi</name>
    <dbReference type="NCBI Taxonomy" id="759412"/>
    <lineage>
        <taxon>Bacteria</taxon>
        <taxon>Bacillati</taxon>
        <taxon>Bacillota</taxon>
        <taxon>Clostridia</taxon>
        <taxon>Natranaerobiales</taxon>
        <taxon>Natranaerobiaceae</taxon>
        <taxon>Natranaerobius</taxon>
    </lineage>
</organism>
<gene>
    <name evidence="3" type="ORF">CDO51_01985</name>
</gene>
<evidence type="ECO:0000259" key="2">
    <source>
        <dbReference type="SMART" id="SM00900"/>
    </source>
</evidence>